<accession>A0A8H7TG32</accession>
<keyword evidence="3" id="KW-1185">Reference proteome</keyword>
<evidence type="ECO:0000256" key="1">
    <source>
        <dbReference type="SAM" id="MobiDB-lite"/>
    </source>
</evidence>
<name>A0A8H7TG32_9HELO</name>
<dbReference type="OrthoDB" id="3515818at2759"/>
<dbReference type="AlphaFoldDB" id="A0A8H7TG32"/>
<reference evidence="2" key="1">
    <citation type="submission" date="2021-02" db="EMBL/GenBank/DDBJ databases">
        <title>Genome sequence Cadophora malorum strain M34.</title>
        <authorList>
            <person name="Stefanovic E."/>
            <person name="Vu D."/>
            <person name="Scully C."/>
            <person name="Dijksterhuis J."/>
            <person name="Roader J."/>
            <person name="Houbraken J."/>
        </authorList>
    </citation>
    <scope>NUCLEOTIDE SEQUENCE</scope>
    <source>
        <strain evidence="2">M34</strain>
    </source>
</reference>
<evidence type="ECO:0000313" key="2">
    <source>
        <dbReference type="EMBL" id="KAG4418577.1"/>
    </source>
</evidence>
<gene>
    <name evidence="2" type="ORF">IFR04_008288</name>
</gene>
<feature type="compositionally biased region" description="Polar residues" evidence="1">
    <location>
        <begin position="219"/>
        <end position="233"/>
    </location>
</feature>
<dbReference type="Proteomes" id="UP000664132">
    <property type="component" value="Unassembled WGS sequence"/>
</dbReference>
<sequence>MIPYVEKKDISTYADNTPSHLILETATPSPDATPVVQEETPAQLDKEISSLGSDLIHPSAPQRALSPFPSRPFITDADSLQAAVAENPSRIFEAIQNLVNDRDALRAEVSRCSIELQSVTEDLTNTRIDHKAARGRYEDLFRVANAKQVILWKYIESLHSQLVAAKGEPDPKYEGEYVVSMATNARGGPRMGVAMEKWISDGMDGGIGPRHGDEGSEPGTENSSWTADSLGTKNLDPNAQAFIPQLGSPVKTIKSRTPEEDCDILTPSTPTKHNPSYAVQEPVQDPPRGRQRMSARQPPRHILQASEPPESLHALLPPRCKGGPTACRFAHEYRFCEQAVSNQSGGCVWEGNTLGKHPATMDQVKKKREIHMRIKAHKSTCAVSEWEARLLLLSMREAHGRGIFNGR</sequence>
<organism evidence="2 3">
    <name type="scientific">Cadophora malorum</name>
    <dbReference type="NCBI Taxonomy" id="108018"/>
    <lineage>
        <taxon>Eukaryota</taxon>
        <taxon>Fungi</taxon>
        <taxon>Dikarya</taxon>
        <taxon>Ascomycota</taxon>
        <taxon>Pezizomycotina</taxon>
        <taxon>Leotiomycetes</taxon>
        <taxon>Helotiales</taxon>
        <taxon>Ploettnerulaceae</taxon>
        <taxon>Cadophora</taxon>
    </lineage>
</organism>
<feature type="region of interest" description="Disordered" evidence="1">
    <location>
        <begin position="245"/>
        <end position="298"/>
    </location>
</feature>
<evidence type="ECO:0000313" key="3">
    <source>
        <dbReference type="Proteomes" id="UP000664132"/>
    </source>
</evidence>
<protein>
    <submittedName>
        <fullName evidence="2">Uncharacterized protein</fullName>
    </submittedName>
</protein>
<proteinExistence type="predicted"/>
<feature type="region of interest" description="Disordered" evidence="1">
    <location>
        <begin position="201"/>
        <end position="233"/>
    </location>
</feature>
<dbReference type="EMBL" id="JAFJYH010000125">
    <property type="protein sequence ID" value="KAG4418577.1"/>
    <property type="molecule type" value="Genomic_DNA"/>
</dbReference>
<comment type="caution">
    <text evidence="2">The sequence shown here is derived from an EMBL/GenBank/DDBJ whole genome shotgun (WGS) entry which is preliminary data.</text>
</comment>